<proteinExistence type="predicted"/>
<protein>
    <submittedName>
        <fullName evidence="2">Uncharacterized protein</fullName>
    </submittedName>
</protein>
<dbReference type="AlphaFoldDB" id="A0A1B6E554"/>
<accession>A0A1B6E554</accession>
<sequence>MNLSILLFIEFIIICASEKILEIGNDILSIYDKPQSESSKRVVSLAQSYLNELRQINISLHQKQPEAIKIASILYSQYKEDEVPKHCGIIPYGKFIDIFGWEGGDISDYHNIVSATRWVWDDILRGMGKEVSEP</sequence>
<name>A0A1B6E554_9HEMI</name>
<feature type="signal peptide" evidence="1">
    <location>
        <begin position="1"/>
        <end position="17"/>
    </location>
</feature>
<evidence type="ECO:0000313" key="2">
    <source>
        <dbReference type="EMBL" id="JAS33019.1"/>
    </source>
</evidence>
<organism evidence="2">
    <name type="scientific">Clastoptera arizonana</name>
    <name type="common">Arizona spittle bug</name>
    <dbReference type="NCBI Taxonomy" id="38151"/>
    <lineage>
        <taxon>Eukaryota</taxon>
        <taxon>Metazoa</taxon>
        <taxon>Ecdysozoa</taxon>
        <taxon>Arthropoda</taxon>
        <taxon>Hexapoda</taxon>
        <taxon>Insecta</taxon>
        <taxon>Pterygota</taxon>
        <taxon>Neoptera</taxon>
        <taxon>Paraneoptera</taxon>
        <taxon>Hemiptera</taxon>
        <taxon>Auchenorrhyncha</taxon>
        <taxon>Cercopoidea</taxon>
        <taxon>Clastopteridae</taxon>
        <taxon>Clastoptera</taxon>
    </lineage>
</organism>
<keyword evidence="1" id="KW-0732">Signal</keyword>
<gene>
    <name evidence="2" type="ORF">g.1266</name>
</gene>
<feature type="chain" id="PRO_5008581792" evidence="1">
    <location>
        <begin position="18"/>
        <end position="134"/>
    </location>
</feature>
<evidence type="ECO:0000256" key="1">
    <source>
        <dbReference type="SAM" id="SignalP"/>
    </source>
</evidence>
<reference evidence="2" key="1">
    <citation type="submission" date="2015-12" db="EMBL/GenBank/DDBJ databases">
        <title>De novo transcriptome assembly of four potential Pierce s Disease insect vectors from Arizona vineyards.</title>
        <authorList>
            <person name="Tassone E.E."/>
        </authorList>
    </citation>
    <scope>NUCLEOTIDE SEQUENCE</scope>
</reference>
<dbReference type="EMBL" id="GEDC01004279">
    <property type="protein sequence ID" value="JAS33019.1"/>
    <property type="molecule type" value="Transcribed_RNA"/>
</dbReference>